<organism evidence="3 4">
    <name type="scientific">Pseudonocardia thermophila</name>
    <dbReference type="NCBI Taxonomy" id="1848"/>
    <lineage>
        <taxon>Bacteria</taxon>
        <taxon>Bacillati</taxon>
        <taxon>Actinomycetota</taxon>
        <taxon>Actinomycetes</taxon>
        <taxon>Pseudonocardiales</taxon>
        <taxon>Pseudonocardiaceae</taxon>
        <taxon>Pseudonocardia</taxon>
    </lineage>
</organism>
<dbReference type="PANTHER" id="PTHR42760">
    <property type="entry name" value="SHORT-CHAIN DEHYDROGENASES/REDUCTASES FAMILY MEMBER"/>
    <property type="match status" value="1"/>
</dbReference>
<protein>
    <submittedName>
        <fullName evidence="3">3-oxoacyl-[acyl-carrier protein] reductase</fullName>
    </submittedName>
</protein>
<name>A0A1M6VGM2_PSETH</name>
<dbReference type="RefSeq" id="WP_073457998.1">
    <property type="nucleotide sequence ID" value="NZ_CALGVN010000021.1"/>
</dbReference>
<dbReference type="Pfam" id="PF13561">
    <property type="entry name" value="adh_short_C2"/>
    <property type="match status" value="1"/>
</dbReference>
<dbReference type="FunFam" id="3.40.50.720:FF:000084">
    <property type="entry name" value="Short-chain dehydrogenase reductase"/>
    <property type="match status" value="1"/>
</dbReference>
<dbReference type="OrthoDB" id="7064009at2"/>
<keyword evidence="2" id="KW-0560">Oxidoreductase</keyword>
<keyword evidence="4" id="KW-1185">Reference proteome</keyword>
<reference evidence="3 4" key="1">
    <citation type="submission" date="2016-11" db="EMBL/GenBank/DDBJ databases">
        <authorList>
            <person name="Jaros S."/>
            <person name="Januszkiewicz K."/>
            <person name="Wedrychowicz H."/>
        </authorList>
    </citation>
    <scope>NUCLEOTIDE SEQUENCE [LARGE SCALE GENOMIC DNA]</scope>
    <source>
        <strain evidence="3 4">DSM 43832</strain>
    </source>
</reference>
<dbReference type="SUPFAM" id="SSF51735">
    <property type="entry name" value="NAD(P)-binding Rossmann-fold domains"/>
    <property type="match status" value="1"/>
</dbReference>
<dbReference type="EMBL" id="FRAP01000012">
    <property type="protein sequence ID" value="SHK80609.1"/>
    <property type="molecule type" value="Genomic_DNA"/>
</dbReference>
<dbReference type="InterPro" id="IPR002347">
    <property type="entry name" value="SDR_fam"/>
</dbReference>
<dbReference type="GO" id="GO:0048038">
    <property type="term" value="F:quinone binding"/>
    <property type="evidence" value="ECO:0007669"/>
    <property type="project" value="TreeGrafter"/>
</dbReference>
<dbReference type="PRINTS" id="PR00080">
    <property type="entry name" value="SDRFAMILY"/>
</dbReference>
<dbReference type="GO" id="GO:0006633">
    <property type="term" value="P:fatty acid biosynthetic process"/>
    <property type="evidence" value="ECO:0007669"/>
    <property type="project" value="TreeGrafter"/>
</dbReference>
<dbReference type="AlphaFoldDB" id="A0A1M6VGM2"/>
<dbReference type="PANTHER" id="PTHR42760:SF133">
    <property type="entry name" value="3-OXOACYL-[ACYL-CARRIER-PROTEIN] REDUCTASE"/>
    <property type="match status" value="1"/>
</dbReference>
<dbReference type="CDD" id="cd05233">
    <property type="entry name" value="SDR_c"/>
    <property type="match status" value="1"/>
</dbReference>
<dbReference type="GO" id="GO:0016616">
    <property type="term" value="F:oxidoreductase activity, acting on the CH-OH group of donors, NAD or NADP as acceptor"/>
    <property type="evidence" value="ECO:0007669"/>
    <property type="project" value="TreeGrafter"/>
</dbReference>
<accession>A0A1M6VGM2</accession>
<gene>
    <name evidence="3" type="ORF">SAMN05443637_112111</name>
</gene>
<dbReference type="InterPro" id="IPR036291">
    <property type="entry name" value="NAD(P)-bd_dom_sf"/>
</dbReference>
<dbReference type="Gene3D" id="3.40.50.720">
    <property type="entry name" value="NAD(P)-binding Rossmann-like Domain"/>
    <property type="match status" value="1"/>
</dbReference>
<dbReference type="PRINTS" id="PR00081">
    <property type="entry name" value="GDHRDH"/>
</dbReference>
<evidence type="ECO:0000256" key="1">
    <source>
        <dbReference type="ARBA" id="ARBA00006484"/>
    </source>
</evidence>
<evidence type="ECO:0000313" key="3">
    <source>
        <dbReference type="EMBL" id="SHK80609.1"/>
    </source>
</evidence>
<evidence type="ECO:0000313" key="4">
    <source>
        <dbReference type="Proteomes" id="UP000184363"/>
    </source>
</evidence>
<dbReference type="Proteomes" id="UP000184363">
    <property type="component" value="Unassembled WGS sequence"/>
</dbReference>
<proteinExistence type="inferred from homology"/>
<comment type="similarity">
    <text evidence="1">Belongs to the short-chain dehydrogenases/reductases (SDR) family.</text>
</comment>
<sequence length="249" mass="25415">MTDLLGLSGKTLLIAGSSRGIGAATARLAVDAGAKVVLHGSRPGPRLDELAQELSARTITCDGRDEAAVTAAVEGLLADGIVPDGLVCALGAVAATPACGGDTGGWLDQFAANVLGPAHFIRAVAPAMQRRGHGRIVTVSSIRGQDPLSSPEVAAYSAAKAAVENLTTTYARELAPAITVNCVAPGFVLTDMADTWSETVRAEVDRCLLGRAAQPEEIAKILLFLVSDAASFITGQTLLADGGLLARMT</sequence>
<evidence type="ECO:0000256" key="2">
    <source>
        <dbReference type="ARBA" id="ARBA00023002"/>
    </source>
</evidence>
<dbReference type="STRING" id="1848.SAMN05443637_112111"/>